<comment type="caution">
    <text evidence="3">The sequence shown here is derived from an EMBL/GenBank/DDBJ whole genome shotgun (WGS) entry which is preliminary data.</text>
</comment>
<keyword evidence="1" id="KW-0238">DNA-binding</keyword>
<evidence type="ECO:0000256" key="1">
    <source>
        <dbReference type="ARBA" id="ARBA00023125"/>
    </source>
</evidence>
<gene>
    <name evidence="3" type="ORF">ACFQGD_27485</name>
</gene>
<name>A0ABW2C6Z9_9PSEU</name>
<keyword evidence="4" id="KW-1185">Reference proteome</keyword>
<dbReference type="Pfam" id="PF02899">
    <property type="entry name" value="Phage_int_SAM_1"/>
    <property type="match status" value="1"/>
</dbReference>
<protein>
    <submittedName>
        <fullName evidence="3">Site-specific integrase</fullName>
    </submittedName>
</protein>
<dbReference type="InterPro" id="IPR010998">
    <property type="entry name" value="Integrase_recombinase_N"/>
</dbReference>
<dbReference type="EMBL" id="JBHSXX010000001">
    <property type="protein sequence ID" value="MFC6870876.1"/>
    <property type="molecule type" value="Genomic_DNA"/>
</dbReference>
<organism evidence="3 4">
    <name type="scientific">Haloechinothrix salitolerans</name>
    <dbReference type="NCBI Taxonomy" id="926830"/>
    <lineage>
        <taxon>Bacteria</taxon>
        <taxon>Bacillati</taxon>
        <taxon>Actinomycetota</taxon>
        <taxon>Actinomycetes</taxon>
        <taxon>Pseudonocardiales</taxon>
        <taxon>Pseudonocardiaceae</taxon>
        <taxon>Haloechinothrix</taxon>
    </lineage>
</organism>
<evidence type="ECO:0000259" key="2">
    <source>
        <dbReference type="Pfam" id="PF02899"/>
    </source>
</evidence>
<dbReference type="RefSeq" id="WP_345399022.1">
    <property type="nucleotide sequence ID" value="NZ_BAABLA010000080.1"/>
</dbReference>
<accession>A0ABW2C6Z9</accession>
<dbReference type="Gene3D" id="1.10.150.130">
    <property type="match status" value="1"/>
</dbReference>
<dbReference type="Proteomes" id="UP001596337">
    <property type="component" value="Unassembled WGS sequence"/>
</dbReference>
<evidence type="ECO:0000313" key="4">
    <source>
        <dbReference type="Proteomes" id="UP001596337"/>
    </source>
</evidence>
<proteinExistence type="predicted"/>
<feature type="domain" description="Integrase SAM-like N-terminal" evidence="2">
    <location>
        <begin position="72"/>
        <end position="132"/>
    </location>
</feature>
<reference evidence="4" key="1">
    <citation type="journal article" date="2019" name="Int. J. Syst. Evol. Microbiol.">
        <title>The Global Catalogue of Microorganisms (GCM) 10K type strain sequencing project: providing services to taxonomists for standard genome sequencing and annotation.</title>
        <authorList>
            <consortium name="The Broad Institute Genomics Platform"/>
            <consortium name="The Broad Institute Genome Sequencing Center for Infectious Disease"/>
            <person name="Wu L."/>
            <person name="Ma J."/>
        </authorList>
    </citation>
    <scope>NUCLEOTIDE SEQUENCE [LARGE SCALE GENOMIC DNA]</scope>
    <source>
        <strain evidence="4">KCTC 32255</strain>
    </source>
</reference>
<evidence type="ECO:0000313" key="3">
    <source>
        <dbReference type="EMBL" id="MFC6870876.1"/>
    </source>
</evidence>
<dbReference type="InterPro" id="IPR004107">
    <property type="entry name" value="Integrase_SAM-like_N"/>
</dbReference>
<sequence>MTEHPGVFVQVSCLWPVRSWIVIKDGKSCDRDLSALVVPLVGRLLATSERYEPYRMLGPDEVGVGPVTALFRDLLAAGRAEATVRSYGMDLLRWFRFLWAIKVPWNQASRIEARDFSRWLRSSRDGGTYAASVRAHSVLVTWNHAPEWTFGV</sequence>